<evidence type="ECO:0000313" key="3">
    <source>
        <dbReference type="EMBL" id="KAF8565945.1"/>
    </source>
</evidence>
<dbReference type="PANTHER" id="PTHR21096">
    <property type="entry name" value="PROTEIN FAM136A"/>
    <property type="match status" value="1"/>
</dbReference>
<gene>
    <name evidence="3" type="ORF">P879_05359</name>
</gene>
<dbReference type="GO" id="GO:0005737">
    <property type="term" value="C:cytoplasm"/>
    <property type="evidence" value="ECO:0007669"/>
    <property type="project" value="TreeGrafter"/>
</dbReference>
<dbReference type="Proteomes" id="UP000699462">
    <property type="component" value="Unassembled WGS sequence"/>
</dbReference>
<comment type="similarity">
    <text evidence="1">Belongs to the FAM136 family.</text>
</comment>
<reference evidence="3 4" key="1">
    <citation type="submission" date="2019-07" db="EMBL/GenBank/DDBJ databases">
        <title>Annotation for the trematode Paragonimus westermani.</title>
        <authorList>
            <person name="Choi Y.-J."/>
        </authorList>
    </citation>
    <scope>NUCLEOTIDE SEQUENCE [LARGE SCALE GENOMIC DNA]</scope>
    <source>
        <strain evidence="3">180907_Pwestermani</strain>
    </source>
</reference>
<dbReference type="EMBL" id="JTDF01005816">
    <property type="protein sequence ID" value="KAF8565945.1"/>
    <property type="molecule type" value="Genomic_DNA"/>
</dbReference>
<protein>
    <recommendedName>
        <fullName evidence="5">Protein FAM136A</fullName>
    </recommendedName>
</protein>
<dbReference type="InterPro" id="IPR008560">
    <property type="entry name" value="DUF842_euk"/>
</dbReference>
<dbReference type="PANTHER" id="PTHR21096:SF0">
    <property type="entry name" value="PROTEIN FAM136A"/>
    <property type="match status" value="1"/>
</dbReference>
<evidence type="ECO:0000313" key="4">
    <source>
        <dbReference type="Proteomes" id="UP000699462"/>
    </source>
</evidence>
<dbReference type="AlphaFoldDB" id="A0A8T0DDP8"/>
<accession>A0A8T0DDP8</accession>
<keyword evidence="4" id="KW-1185">Reference proteome</keyword>
<proteinExistence type="inferred from homology"/>
<evidence type="ECO:0000256" key="2">
    <source>
        <dbReference type="SAM" id="Coils"/>
    </source>
</evidence>
<dbReference type="OrthoDB" id="9975421at2759"/>
<sequence length="158" mass="18240">MDLDHSMERKINEMQETYMQKMQNELTKLDREFLRKMQAAYFRCGVKCCEDSESSVSDVQSCIERCEVPLTQAHNLMQSEMSSFQSRINQCSVECADRARDRMVQDPTEEQIQTAKRQVLDCAKNCVETQLTTGLPALVSRLTHQLKKLKSDQLKLAP</sequence>
<feature type="coiled-coil region" evidence="2">
    <location>
        <begin position="12"/>
        <end position="39"/>
    </location>
</feature>
<evidence type="ECO:0000256" key="1">
    <source>
        <dbReference type="ARBA" id="ARBA00009952"/>
    </source>
</evidence>
<dbReference type="Pfam" id="PF05811">
    <property type="entry name" value="DUF842"/>
    <property type="match status" value="1"/>
</dbReference>
<comment type="caution">
    <text evidence="3">The sequence shown here is derived from an EMBL/GenBank/DDBJ whole genome shotgun (WGS) entry which is preliminary data.</text>
</comment>
<organism evidence="3 4">
    <name type="scientific">Paragonimus westermani</name>
    <dbReference type="NCBI Taxonomy" id="34504"/>
    <lineage>
        <taxon>Eukaryota</taxon>
        <taxon>Metazoa</taxon>
        <taxon>Spiralia</taxon>
        <taxon>Lophotrochozoa</taxon>
        <taxon>Platyhelminthes</taxon>
        <taxon>Trematoda</taxon>
        <taxon>Digenea</taxon>
        <taxon>Plagiorchiida</taxon>
        <taxon>Troglotremata</taxon>
        <taxon>Troglotrematidae</taxon>
        <taxon>Paragonimus</taxon>
    </lineage>
</organism>
<name>A0A8T0DDP8_9TREM</name>
<evidence type="ECO:0008006" key="5">
    <source>
        <dbReference type="Google" id="ProtNLM"/>
    </source>
</evidence>
<keyword evidence="2" id="KW-0175">Coiled coil</keyword>